<dbReference type="InterPro" id="IPR035654">
    <property type="entry name" value="LepA_IV"/>
</dbReference>
<dbReference type="PROSITE" id="PS51722">
    <property type="entry name" value="G_TR_2"/>
    <property type="match status" value="1"/>
</dbReference>
<dbReference type="CDD" id="cd03699">
    <property type="entry name" value="EF4_II"/>
    <property type="match status" value="1"/>
</dbReference>
<dbReference type="InterPro" id="IPR038363">
    <property type="entry name" value="LepA_C_sf"/>
</dbReference>
<dbReference type="STRING" id="2018661.A0A2A2L9V3"/>
<dbReference type="InterPro" id="IPR035647">
    <property type="entry name" value="EFG_III/V"/>
</dbReference>
<dbReference type="SUPFAM" id="SSF52540">
    <property type="entry name" value="P-loop containing nucleoside triphosphate hydrolases"/>
    <property type="match status" value="1"/>
</dbReference>
<sequence>MLKVSWLLVRIQRNGNCFKRSKIRPYASIASFDPTRAIDLSGYPPEKIRNFSIVAHVDHGKSTLADRLLELAGVIKPGEQHAQILDKLQVERERGITVKAQTAVLKYKDYLLNLIDTPGHVDFSAEVSRSLSVCDGILLLVAANQGIQAQTIANFWMAFESNVTIIPVINKIDLQGANIEKVETQLKNLFEFNPSDCVKISAKTGQNVASLFDVIVKQIPPPNVDRQKPFRALIFDSTFDHFRGAIAYVLVKEGVLKKGQKIKSYHSDKEYEISEVGIMQPNMRQTVSLLAGQVGYVICGMKTAKEASVGETLFDAELGRETVTAFPGFKEVKPTVYSGLFPVDPADYENLKQAIERLSLNDPAVTIQPDSSAALGLGWKVGFLGILHMEVFGARLAQEYDANVILTQPNVEYRAIVKDNETIRKKRFEGQGEIRILDASKFPDTTDIEKFLEPMVKVRLVVPNEMMGIVNGLCTECRGERGEISSIDEDRMLIIWRLPLAEVIIDFFDRLKRLTSGYASFEYESDGYNETDLIKLTLKINEKEISEFSQIIPAAMAKDRSKLLVGRLKREIPQQQFQVDIKACVGASSKVLSSAQIKPMRRDFMQLLKGNIGKGGKERLNKKINHQKVGKERMKMLGNVQIPKEAFLNVLKN</sequence>
<evidence type="ECO:0000259" key="9">
    <source>
        <dbReference type="PROSITE" id="PS51722"/>
    </source>
</evidence>
<dbReference type="GO" id="GO:0045727">
    <property type="term" value="P:positive regulation of translation"/>
    <property type="evidence" value="ECO:0007669"/>
    <property type="project" value="UniProtKB-UniRule"/>
</dbReference>
<feature type="binding site" evidence="8">
    <location>
        <begin position="55"/>
        <end position="62"/>
    </location>
    <ligand>
        <name>GTP</name>
        <dbReference type="ChEBI" id="CHEBI:37565"/>
    </ligand>
</feature>
<keyword evidence="3 8" id="KW-0999">Mitochondrion inner membrane</keyword>
<evidence type="ECO:0000256" key="8">
    <source>
        <dbReference type="HAMAP-Rule" id="MF_03137"/>
    </source>
</evidence>
<dbReference type="GO" id="GO:0006412">
    <property type="term" value="P:translation"/>
    <property type="evidence" value="ECO:0007669"/>
    <property type="project" value="UniProtKB-KW"/>
</dbReference>
<dbReference type="Gene3D" id="3.30.70.2570">
    <property type="entry name" value="Elongation factor 4, C-terminal domain"/>
    <property type="match status" value="1"/>
</dbReference>
<dbReference type="PRINTS" id="PR00315">
    <property type="entry name" value="ELONGATNFCT"/>
</dbReference>
<dbReference type="EC" id="3.6.5.n1" evidence="8"/>
<name>A0A2A2L9V3_9BILA</name>
<dbReference type="InterPro" id="IPR004161">
    <property type="entry name" value="EFTu-like_2"/>
</dbReference>
<dbReference type="GO" id="GO:0003924">
    <property type="term" value="F:GTPase activity"/>
    <property type="evidence" value="ECO:0007669"/>
    <property type="project" value="UniProtKB-UniRule"/>
</dbReference>
<feature type="binding site" evidence="8">
    <location>
        <begin position="170"/>
        <end position="173"/>
    </location>
    <ligand>
        <name>GTP</name>
        <dbReference type="ChEBI" id="CHEBI:37565"/>
    </ligand>
</feature>
<dbReference type="Gene3D" id="3.30.70.870">
    <property type="entry name" value="Elongation Factor G (Translational Gtpase), domain 3"/>
    <property type="match status" value="1"/>
</dbReference>
<dbReference type="NCBIfam" id="TIGR01393">
    <property type="entry name" value="lepA"/>
    <property type="match status" value="1"/>
</dbReference>
<dbReference type="Pfam" id="PF03144">
    <property type="entry name" value="GTP_EFTU_D2"/>
    <property type="match status" value="1"/>
</dbReference>
<comment type="subcellular location">
    <subcellularLocation>
        <location evidence="8">Mitochondrion inner membrane</location>
        <topology evidence="8">Peripheral membrane protein</topology>
        <orientation evidence="8">Matrix side</orientation>
    </subcellularLocation>
</comment>
<dbReference type="InterPro" id="IPR027417">
    <property type="entry name" value="P-loop_NTPase"/>
</dbReference>
<evidence type="ECO:0000256" key="1">
    <source>
        <dbReference type="ARBA" id="ARBA00005454"/>
    </source>
</evidence>
<comment type="similarity">
    <text evidence="1">Belongs to the TRAFAC class translation factor GTPase superfamily. Classic translation factor GTPase family. LepA subfamily.</text>
</comment>
<dbReference type="PROSITE" id="PS00301">
    <property type="entry name" value="G_TR_1"/>
    <property type="match status" value="1"/>
</dbReference>
<dbReference type="CDD" id="cd03709">
    <property type="entry name" value="lepA_C"/>
    <property type="match status" value="1"/>
</dbReference>
<dbReference type="Gene3D" id="2.40.30.10">
    <property type="entry name" value="Translation factors"/>
    <property type="match status" value="1"/>
</dbReference>
<keyword evidence="6 8" id="KW-0342">GTP-binding</keyword>
<dbReference type="FunFam" id="2.40.30.10:FF:000015">
    <property type="entry name" value="Translation factor GUF1, mitochondrial"/>
    <property type="match status" value="1"/>
</dbReference>
<dbReference type="FunFam" id="3.30.70.240:FF:000007">
    <property type="entry name" value="Translation factor GUF1, mitochondrial"/>
    <property type="match status" value="1"/>
</dbReference>
<dbReference type="InterPro" id="IPR013842">
    <property type="entry name" value="LepA_CTD"/>
</dbReference>
<feature type="binding site" evidence="8">
    <location>
        <begin position="116"/>
        <end position="120"/>
    </location>
    <ligand>
        <name>GTP</name>
        <dbReference type="ChEBI" id="CHEBI:37565"/>
    </ligand>
</feature>
<dbReference type="Proteomes" id="UP000218231">
    <property type="component" value="Unassembled WGS sequence"/>
</dbReference>
<dbReference type="FunFam" id="3.30.70.870:FF:000004">
    <property type="entry name" value="Translation factor GUF1, mitochondrial"/>
    <property type="match status" value="1"/>
</dbReference>
<dbReference type="SUPFAM" id="SSF50447">
    <property type="entry name" value="Translation proteins"/>
    <property type="match status" value="1"/>
</dbReference>
<keyword evidence="8" id="KW-0648">Protein biosynthesis</keyword>
<keyword evidence="5 8" id="KW-0496">Mitochondrion</keyword>
<comment type="function">
    <text evidence="8">Promotes mitochondrial protein synthesis. May act as a fidelity factor of the translation reaction, by catalyzing a one-codon backward translocation of tRNAs on improperly translocated ribosomes. Binds to mitochondrial ribosomes in a GTP-dependent manner.</text>
</comment>
<dbReference type="Pfam" id="PF00009">
    <property type="entry name" value="GTP_EFTU"/>
    <property type="match status" value="1"/>
</dbReference>
<dbReference type="Gene3D" id="3.30.70.240">
    <property type="match status" value="1"/>
</dbReference>
<dbReference type="InterPro" id="IPR031157">
    <property type="entry name" value="G_TR_CS"/>
</dbReference>
<dbReference type="PANTHER" id="PTHR43512:SF7">
    <property type="entry name" value="TRANSLATION FACTOR GUF1, MITOCHONDRIAL"/>
    <property type="match status" value="1"/>
</dbReference>
<dbReference type="NCBIfam" id="TIGR00231">
    <property type="entry name" value="small_GTP"/>
    <property type="match status" value="1"/>
</dbReference>
<dbReference type="FunFam" id="3.40.50.300:FF:000078">
    <property type="entry name" value="Elongation factor 4"/>
    <property type="match status" value="1"/>
</dbReference>
<reference evidence="10 11" key="1">
    <citation type="journal article" date="2017" name="Curr. Biol.">
        <title>Genome architecture and evolution of a unichromosomal asexual nematode.</title>
        <authorList>
            <person name="Fradin H."/>
            <person name="Zegar C."/>
            <person name="Gutwein M."/>
            <person name="Lucas J."/>
            <person name="Kovtun M."/>
            <person name="Corcoran D."/>
            <person name="Baugh L.R."/>
            <person name="Kiontke K."/>
            <person name="Gunsalus K."/>
            <person name="Fitch D.H."/>
            <person name="Piano F."/>
        </authorList>
    </citation>
    <scope>NUCLEOTIDE SEQUENCE [LARGE SCALE GENOMIC DNA]</scope>
    <source>
        <strain evidence="10">PF1309</strain>
    </source>
</reference>
<dbReference type="GO" id="GO:0005743">
    <property type="term" value="C:mitochondrial inner membrane"/>
    <property type="evidence" value="ECO:0007669"/>
    <property type="project" value="UniProtKB-SubCell"/>
</dbReference>
<keyword evidence="4 8" id="KW-0378">Hydrolase</keyword>
<dbReference type="CDD" id="cd16260">
    <property type="entry name" value="EF4_III"/>
    <property type="match status" value="1"/>
</dbReference>
<dbReference type="OrthoDB" id="1074at2759"/>
<feature type="domain" description="Tr-type G" evidence="9">
    <location>
        <begin position="46"/>
        <end position="223"/>
    </location>
</feature>
<dbReference type="GO" id="GO:0097177">
    <property type="term" value="F:mitochondrial ribosome binding"/>
    <property type="evidence" value="ECO:0007669"/>
    <property type="project" value="TreeGrafter"/>
</dbReference>
<dbReference type="Pfam" id="PF00679">
    <property type="entry name" value="EFG_C"/>
    <property type="match status" value="1"/>
</dbReference>
<comment type="similarity">
    <text evidence="8">Belongs to the GTP-binding elongation factor family. LepA subfamily.</text>
</comment>
<evidence type="ECO:0000256" key="3">
    <source>
        <dbReference type="ARBA" id="ARBA00022792"/>
    </source>
</evidence>
<keyword evidence="7 8" id="KW-0472">Membrane</keyword>
<dbReference type="InterPro" id="IPR000795">
    <property type="entry name" value="T_Tr_GTP-bd_dom"/>
</dbReference>
<dbReference type="AlphaFoldDB" id="A0A2A2L9V3"/>
<dbReference type="InterPro" id="IPR009000">
    <property type="entry name" value="Transl_B-barrel_sf"/>
</dbReference>
<dbReference type="PANTHER" id="PTHR43512">
    <property type="entry name" value="TRANSLATION FACTOR GUF1-RELATED"/>
    <property type="match status" value="1"/>
</dbReference>
<comment type="caution">
    <text evidence="10">The sequence shown here is derived from an EMBL/GenBank/DDBJ whole genome shotgun (WGS) entry which is preliminary data.</text>
</comment>
<dbReference type="GO" id="GO:0005759">
    <property type="term" value="C:mitochondrial matrix"/>
    <property type="evidence" value="ECO:0007669"/>
    <property type="project" value="UniProtKB-UniRule"/>
</dbReference>
<dbReference type="Pfam" id="PF06421">
    <property type="entry name" value="LepA_C"/>
    <property type="match status" value="1"/>
</dbReference>
<accession>A0A2A2L9V3</accession>
<protein>
    <recommendedName>
        <fullName evidence="8">Translation factor GUF1 homolog, mitochondrial</fullName>
        <ecNumber evidence="8">3.6.5.n1</ecNumber>
    </recommendedName>
    <alternativeName>
        <fullName evidence="8">Elongation factor 4 homolog</fullName>
        <shortName evidence="8">EF-4</shortName>
    </alternativeName>
    <alternativeName>
        <fullName evidence="8">GTPase GUF1 homolog</fullName>
    </alternativeName>
    <alternativeName>
        <fullName evidence="8">Ribosomal back-translocase</fullName>
    </alternativeName>
</protein>
<evidence type="ECO:0000256" key="7">
    <source>
        <dbReference type="ARBA" id="ARBA00023136"/>
    </source>
</evidence>
<organism evidence="10 11">
    <name type="scientific">Diploscapter pachys</name>
    <dbReference type="NCBI Taxonomy" id="2018661"/>
    <lineage>
        <taxon>Eukaryota</taxon>
        <taxon>Metazoa</taxon>
        <taxon>Ecdysozoa</taxon>
        <taxon>Nematoda</taxon>
        <taxon>Chromadorea</taxon>
        <taxon>Rhabditida</taxon>
        <taxon>Rhabditina</taxon>
        <taxon>Rhabditomorpha</taxon>
        <taxon>Rhabditoidea</taxon>
        <taxon>Rhabditidae</taxon>
        <taxon>Diploscapter</taxon>
    </lineage>
</organism>
<keyword evidence="11" id="KW-1185">Reference proteome</keyword>
<gene>
    <name evidence="10" type="ORF">WR25_02571</name>
</gene>
<dbReference type="InterPro" id="IPR000640">
    <property type="entry name" value="EFG_V-like"/>
</dbReference>
<dbReference type="SUPFAM" id="SSF54980">
    <property type="entry name" value="EF-G C-terminal domain-like"/>
    <property type="match status" value="2"/>
</dbReference>
<evidence type="ECO:0000313" key="10">
    <source>
        <dbReference type="EMBL" id="PAV83036.1"/>
    </source>
</evidence>
<dbReference type="SMART" id="SM00838">
    <property type="entry name" value="EFG_C"/>
    <property type="match status" value="1"/>
</dbReference>
<evidence type="ECO:0000256" key="6">
    <source>
        <dbReference type="ARBA" id="ARBA00023134"/>
    </source>
</evidence>
<keyword evidence="2 8" id="KW-0547">Nucleotide-binding</keyword>
<dbReference type="HAMAP" id="MF_00071">
    <property type="entry name" value="LepA"/>
    <property type="match status" value="1"/>
</dbReference>
<dbReference type="InterPro" id="IPR006297">
    <property type="entry name" value="EF-4"/>
</dbReference>
<evidence type="ECO:0000256" key="5">
    <source>
        <dbReference type="ARBA" id="ARBA00023128"/>
    </source>
</evidence>
<dbReference type="CDD" id="cd01890">
    <property type="entry name" value="LepA"/>
    <property type="match status" value="1"/>
</dbReference>
<dbReference type="InterPro" id="IPR005225">
    <property type="entry name" value="Small_GTP-bd"/>
</dbReference>
<dbReference type="Gene3D" id="3.40.50.300">
    <property type="entry name" value="P-loop containing nucleotide triphosphate hydrolases"/>
    <property type="match status" value="1"/>
</dbReference>
<evidence type="ECO:0000256" key="2">
    <source>
        <dbReference type="ARBA" id="ARBA00022741"/>
    </source>
</evidence>
<evidence type="ECO:0000256" key="4">
    <source>
        <dbReference type="ARBA" id="ARBA00022801"/>
    </source>
</evidence>
<comment type="catalytic activity">
    <reaction evidence="8">
        <text>GTP + H2O = GDP + phosphate + H(+)</text>
        <dbReference type="Rhea" id="RHEA:19669"/>
        <dbReference type="ChEBI" id="CHEBI:15377"/>
        <dbReference type="ChEBI" id="CHEBI:15378"/>
        <dbReference type="ChEBI" id="CHEBI:37565"/>
        <dbReference type="ChEBI" id="CHEBI:43474"/>
        <dbReference type="ChEBI" id="CHEBI:58189"/>
        <dbReference type="EC" id="3.6.5.n1"/>
    </reaction>
</comment>
<dbReference type="EMBL" id="LIAE01006998">
    <property type="protein sequence ID" value="PAV83036.1"/>
    <property type="molecule type" value="Genomic_DNA"/>
</dbReference>
<evidence type="ECO:0000313" key="11">
    <source>
        <dbReference type="Proteomes" id="UP000218231"/>
    </source>
</evidence>
<dbReference type="GO" id="GO:0005525">
    <property type="term" value="F:GTP binding"/>
    <property type="evidence" value="ECO:0007669"/>
    <property type="project" value="UniProtKB-UniRule"/>
</dbReference>
<proteinExistence type="inferred from homology"/>